<evidence type="ECO:0000313" key="3">
    <source>
        <dbReference type="Proteomes" id="UP001556367"/>
    </source>
</evidence>
<dbReference type="Proteomes" id="UP001556367">
    <property type="component" value="Unassembled WGS sequence"/>
</dbReference>
<name>A0ABR3JBR0_9AGAR</name>
<feature type="signal peptide" evidence="1">
    <location>
        <begin position="1"/>
        <end position="17"/>
    </location>
</feature>
<evidence type="ECO:0008006" key="4">
    <source>
        <dbReference type="Google" id="ProtNLM"/>
    </source>
</evidence>
<organism evidence="2 3">
    <name type="scientific">Hohenbuehelia grisea</name>
    <dbReference type="NCBI Taxonomy" id="104357"/>
    <lineage>
        <taxon>Eukaryota</taxon>
        <taxon>Fungi</taxon>
        <taxon>Dikarya</taxon>
        <taxon>Basidiomycota</taxon>
        <taxon>Agaricomycotina</taxon>
        <taxon>Agaricomycetes</taxon>
        <taxon>Agaricomycetidae</taxon>
        <taxon>Agaricales</taxon>
        <taxon>Pleurotineae</taxon>
        <taxon>Pleurotaceae</taxon>
        <taxon>Hohenbuehelia</taxon>
    </lineage>
</organism>
<accession>A0ABR3JBR0</accession>
<keyword evidence="3" id="KW-1185">Reference proteome</keyword>
<feature type="chain" id="PRO_5047168563" description="Antifreeze protein" evidence="1">
    <location>
        <begin position="18"/>
        <end position="128"/>
    </location>
</feature>
<dbReference type="EMBL" id="JASNQZ010000008">
    <property type="protein sequence ID" value="KAL0953135.1"/>
    <property type="molecule type" value="Genomic_DNA"/>
</dbReference>
<comment type="caution">
    <text evidence="2">The sequence shown here is derived from an EMBL/GenBank/DDBJ whole genome shotgun (WGS) entry which is preliminary data.</text>
</comment>
<evidence type="ECO:0000313" key="2">
    <source>
        <dbReference type="EMBL" id="KAL0953135.1"/>
    </source>
</evidence>
<keyword evidence="1" id="KW-0732">Signal</keyword>
<proteinExistence type="predicted"/>
<gene>
    <name evidence="2" type="ORF">HGRIS_004403</name>
</gene>
<reference evidence="3" key="1">
    <citation type="submission" date="2024-06" db="EMBL/GenBank/DDBJ databases">
        <title>Multi-omics analyses provide insights into the biosynthesis of the anticancer antibiotic pleurotin in Hohenbuehelia grisea.</title>
        <authorList>
            <person name="Weaver J.A."/>
            <person name="Alberti F."/>
        </authorList>
    </citation>
    <scope>NUCLEOTIDE SEQUENCE [LARGE SCALE GENOMIC DNA]</scope>
    <source>
        <strain evidence="3">T-177</strain>
    </source>
</reference>
<evidence type="ECO:0000256" key="1">
    <source>
        <dbReference type="SAM" id="SignalP"/>
    </source>
</evidence>
<sequence length="128" mass="12576">MRFSLVILAAFAALAAAAPVADNGMDINNALAASAEAEMGFFDDAAKHVKNLAKQVKVPKVAATIKDKSTKGKTLLKGTTAKPKVRLTKVAAAVGAAVAAAADAAAAVPAEKEAPPADAAAAAEAPAA</sequence>
<protein>
    <recommendedName>
        <fullName evidence="4">Antifreeze protein</fullName>
    </recommendedName>
</protein>